<proteinExistence type="predicted"/>
<dbReference type="Proteomes" id="UP000294933">
    <property type="component" value="Unassembled WGS sequence"/>
</dbReference>
<keyword evidence="4" id="KW-1185">Reference proteome</keyword>
<evidence type="ECO:0008006" key="5">
    <source>
        <dbReference type="Google" id="ProtNLM"/>
    </source>
</evidence>
<sequence length="202" mass="19890">MSRVSFAVVVTLTLAARAFAVAGASHGLTVLSRSLHARQSFAPGSIPPQCSQPCSAINQTITSCPDLACLCTTAVATQVADCADCIVAISGVPASQEQSIVDQFNNACKTNGASVSSVQVSSVAPSGATGGSSPSTAAGTGTGTSKSNVSPTGSGTSAGAGATTSPSSGAADIWVGPVEVFIERTTGQKRRTHAGVEPGFET</sequence>
<dbReference type="OrthoDB" id="2873058at2759"/>
<evidence type="ECO:0000313" key="4">
    <source>
        <dbReference type="Proteomes" id="UP000294933"/>
    </source>
</evidence>
<evidence type="ECO:0000256" key="1">
    <source>
        <dbReference type="SAM" id="MobiDB-lite"/>
    </source>
</evidence>
<gene>
    <name evidence="3" type="ORF">BD410DRAFT_827317</name>
</gene>
<name>A0A4Y7QC07_9AGAM</name>
<feature type="chain" id="PRO_5021257567" description="Extracellular membrane protein CFEM domain-containing protein" evidence="2">
    <location>
        <begin position="21"/>
        <end position="202"/>
    </location>
</feature>
<organism evidence="3 4">
    <name type="scientific">Rickenella mellea</name>
    <dbReference type="NCBI Taxonomy" id="50990"/>
    <lineage>
        <taxon>Eukaryota</taxon>
        <taxon>Fungi</taxon>
        <taxon>Dikarya</taxon>
        <taxon>Basidiomycota</taxon>
        <taxon>Agaricomycotina</taxon>
        <taxon>Agaricomycetes</taxon>
        <taxon>Hymenochaetales</taxon>
        <taxon>Rickenellaceae</taxon>
        <taxon>Rickenella</taxon>
    </lineage>
</organism>
<dbReference type="AlphaFoldDB" id="A0A4Y7QC07"/>
<dbReference type="EMBL" id="ML170167">
    <property type="protein sequence ID" value="TDL24360.1"/>
    <property type="molecule type" value="Genomic_DNA"/>
</dbReference>
<evidence type="ECO:0000256" key="2">
    <source>
        <dbReference type="SAM" id="SignalP"/>
    </source>
</evidence>
<feature type="region of interest" description="Disordered" evidence="1">
    <location>
        <begin position="122"/>
        <end position="170"/>
    </location>
</feature>
<dbReference type="VEuPathDB" id="FungiDB:BD410DRAFT_827317"/>
<feature type="signal peptide" evidence="2">
    <location>
        <begin position="1"/>
        <end position="20"/>
    </location>
</feature>
<protein>
    <recommendedName>
        <fullName evidence="5">Extracellular membrane protein CFEM domain-containing protein</fullName>
    </recommendedName>
</protein>
<evidence type="ECO:0000313" key="3">
    <source>
        <dbReference type="EMBL" id="TDL24360.1"/>
    </source>
</evidence>
<keyword evidence="2" id="KW-0732">Signal</keyword>
<accession>A0A4Y7QC07</accession>
<reference evidence="3 4" key="1">
    <citation type="submission" date="2018-06" db="EMBL/GenBank/DDBJ databases">
        <title>A transcriptomic atlas of mushroom development highlights an independent origin of complex multicellularity.</title>
        <authorList>
            <consortium name="DOE Joint Genome Institute"/>
            <person name="Krizsan K."/>
            <person name="Almasi E."/>
            <person name="Merenyi Z."/>
            <person name="Sahu N."/>
            <person name="Viragh M."/>
            <person name="Koszo T."/>
            <person name="Mondo S."/>
            <person name="Kiss B."/>
            <person name="Balint B."/>
            <person name="Kues U."/>
            <person name="Barry K."/>
            <person name="Hegedus J.C."/>
            <person name="Henrissat B."/>
            <person name="Johnson J."/>
            <person name="Lipzen A."/>
            <person name="Ohm R."/>
            <person name="Nagy I."/>
            <person name="Pangilinan J."/>
            <person name="Yan J."/>
            <person name="Xiong Y."/>
            <person name="Grigoriev I.V."/>
            <person name="Hibbett D.S."/>
            <person name="Nagy L.G."/>
        </authorList>
    </citation>
    <scope>NUCLEOTIDE SEQUENCE [LARGE SCALE GENOMIC DNA]</scope>
    <source>
        <strain evidence="3 4">SZMC22713</strain>
    </source>
</reference>